<accession>A0A1S7LJE0</accession>
<sequence length="575" mass="64630">MQSIHYHIFRRMRIPLLILLMAYAISIFGMTQIPGVDDQGNTWYMSFFHAFYYVSFMATTIGFGEIPYPFSDAQRLWGIFSIYLTVIAWFYAIGAILNLLQDKAFKRAFEEIRFSRSLKLMGEPFYLICGFGDTGTVLVRALTERGIRAVVLDANEQAITRLKLKNYLVDVPALQADVTMPENLKLAGIQTGQCAGVVAMTDSDAVNLKVAITSKLLNPELAVICRGETPDYEENMASFGTDYIIDPYITFANRLSLALERPGVYTLYDWLAGIPRHPLPDPLFPPHGKWVLCGYGRFGQAMHARLTEQSLPVVTVEVDPEGTNSPPGSIRGWGTDHDTLRQAGIESAVGLVAGTEDDTNNLSIVMTALEMNPNLFVIIRQNRRMNSELFSLVGAQLVMESSAILAREVRLLLTLPLVRAFLSEAERMDNDWANQVVSRILGIAGEHVPDIWDLLIDGDHAPAVHLHLMRGESVRIEHLLRDPTHREVKLPILPLFLQRRDGACLLMPPESCPILPGDRLLFCAEHGVQRRMLWTRDNDAVLHYVMTGEDLADSSIWRWLQHRFPSLLPGGRDEL</sequence>
<organism evidence="4">
    <name type="scientific">Magnetococcus massalia (strain MO-1)</name>
    <dbReference type="NCBI Taxonomy" id="451514"/>
    <lineage>
        <taxon>Bacteria</taxon>
        <taxon>Pseudomonadati</taxon>
        <taxon>Pseudomonadota</taxon>
        <taxon>Magnetococcia</taxon>
        <taxon>Magnetococcales</taxon>
        <taxon>Magnetococcaceae</taxon>
        <taxon>Magnetococcus</taxon>
    </lineage>
</organism>
<dbReference type="GO" id="GO:0005886">
    <property type="term" value="C:plasma membrane"/>
    <property type="evidence" value="ECO:0007669"/>
    <property type="project" value="UniProtKB-SubCell"/>
</dbReference>
<keyword evidence="2" id="KW-0812">Transmembrane</keyword>
<name>A0A1S7LJE0_MAGMO</name>
<evidence type="ECO:0000256" key="1">
    <source>
        <dbReference type="ARBA" id="ARBA00004651"/>
    </source>
</evidence>
<feature type="domain" description="RCK N-terminal" evidence="3">
    <location>
        <begin position="123"/>
        <end position="249"/>
    </location>
</feature>
<evidence type="ECO:0000256" key="2">
    <source>
        <dbReference type="SAM" id="Phobius"/>
    </source>
</evidence>
<evidence type="ECO:0000313" key="4">
    <source>
        <dbReference type="EMBL" id="CRH06239.1"/>
    </source>
</evidence>
<reference evidence="4" key="1">
    <citation type="submission" date="2015-04" db="EMBL/GenBank/DDBJ databases">
        <authorList>
            <person name="Syromyatnikov M.Y."/>
            <person name="Popov V.N."/>
        </authorList>
    </citation>
    <scope>NUCLEOTIDE SEQUENCE</scope>
    <source>
        <strain evidence="4">MO-1</strain>
    </source>
</reference>
<dbReference type="Gene3D" id="3.40.50.720">
    <property type="entry name" value="NAD(P)-binding Rossmann-like Domain"/>
    <property type="match status" value="2"/>
</dbReference>
<proteinExistence type="predicted"/>
<comment type="subcellular location">
    <subcellularLocation>
        <location evidence="1">Cell membrane</location>
        <topology evidence="1">Multi-pass membrane protein</topology>
    </subcellularLocation>
</comment>
<feature type="transmembrane region" description="Helical" evidence="2">
    <location>
        <begin position="43"/>
        <end position="64"/>
    </location>
</feature>
<keyword evidence="2" id="KW-0472">Membrane</keyword>
<feature type="transmembrane region" description="Helical" evidence="2">
    <location>
        <begin position="12"/>
        <end position="31"/>
    </location>
</feature>
<dbReference type="GO" id="GO:0006813">
    <property type="term" value="P:potassium ion transport"/>
    <property type="evidence" value="ECO:0007669"/>
    <property type="project" value="InterPro"/>
</dbReference>
<gene>
    <name evidence="4" type="ORF">MAGMO_2066</name>
</gene>
<dbReference type="InterPro" id="IPR013099">
    <property type="entry name" value="K_chnl_dom"/>
</dbReference>
<dbReference type="PROSITE" id="PS51201">
    <property type="entry name" value="RCK_N"/>
    <property type="match status" value="1"/>
</dbReference>
<dbReference type="InterPro" id="IPR050721">
    <property type="entry name" value="Trk_Ktr_HKT_K-transport"/>
</dbReference>
<feature type="transmembrane region" description="Helical" evidence="2">
    <location>
        <begin position="76"/>
        <end position="100"/>
    </location>
</feature>
<dbReference type="Gene3D" id="1.10.287.70">
    <property type="match status" value="1"/>
</dbReference>
<protein>
    <submittedName>
        <fullName evidence="4">Putative Kef-type K+ transport systems, predicted NAD-binding component</fullName>
    </submittedName>
</protein>
<dbReference type="EMBL" id="LO017727">
    <property type="protein sequence ID" value="CRH06239.1"/>
    <property type="molecule type" value="Genomic_DNA"/>
</dbReference>
<evidence type="ECO:0000259" key="3">
    <source>
        <dbReference type="PROSITE" id="PS51201"/>
    </source>
</evidence>
<dbReference type="SUPFAM" id="SSF51735">
    <property type="entry name" value="NAD(P)-binding Rossmann-fold domains"/>
    <property type="match status" value="2"/>
</dbReference>
<dbReference type="PANTHER" id="PTHR43833">
    <property type="entry name" value="POTASSIUM CHANNEL PROTEIN 2-RELATED-RELATED"/>
    <property type="match status" value="1"/>
</dbReference>
<dbReference type="InterPro" id="IPR003148">
    <property type="entry name" value="RCK_N"/>
</dbReference>
<dbReference type="InterPro" id="IPR036291">
    <property type="entry name" value="NAD(P)-bd_dom_sf"/>
</dbReference>
<dbReference type="Pfam" id="PF02254">
    <property type="entry name" value="TrkA_N"/>
    <property type="match status" value="2"/>
</dbReference>
<dbReference type="SUPFAM" id="SSF81324">
    <property type="entry name" value="Voltage-gated potassium channels"/>
    <property type="match status" value="1"/>
</dbReference>
<dbReference type="AlphaFoldDB" id="A0A1S7LJE0"/>
<keyword evidence="2" id="KW-1133">Transmembrane helix</keyword>
<dbReference type="Pfam" id="PF07885">
    <property type="entry name" value="Ion_trans_2"/>
    <property type="match status" value="1"/>
</dbReference>